<name>A0A7W8N9B1_9BACL</name>
<comment type="caution">
    <text evidence="1">The sequence shown here is derived from an EMBL/GenBank/DDBJ whole genome shotgun (WGS) entry which is preliminary data.</text>
</comment>
<evidence type="ECO:0000313" key="1">
    <source>
        <dbReference type="EMBL" id="MBB5356413.1"/>
    </source>
</evidence>
<evidence type="ECO:0008006" key="3">
    <source>
        <dbReference type="Google" id="ProtNLM"/>
    </source>
</evidence>
<dbReference type="InterPro" id="IPR008792">
    <property type="entry name" value="PQQD"/>
</dbReference>
<dbReference type="InterPro" id="IPR041881">
    <property type="entry name" value="PqqD_sf"/>
</dbReference>
<accession>A0A7W8N9B1</accession>
<dbReference type="Pfam" id="PF05402">
    <property type="entry name" value="PqqD"/>
    <property type="match status" value="1"/>
</dbReference>
<reference evidence="1 2" key="1">
    <citation type="submission" date="2020-08" db="EMBL/GenBank/DDBJ databases">
        <title>Genomic Encyclopedia of Type Strains, Phase IV (KMG-IV): sequencing the most valuable type-strain genomes for metagenomic binning, comparative biology and taxonomic classification.</title>
        <authorList>
            <person name="Goeker M."/>
        </authorList>
    </citation>
    <scope>NUCLEOTIDE SEQUENCE [LARGE SCALE GENOMIC DNA]</scope>
    <source>
        <strain evidence="1 2">DSM 19169</strain>
    </source>
</reference>
<sequence>MITENTILIKDQSKSSRKYLKSTIIEPDITLNEIASDIYNYIDGKNNVKDICNLLIKEYNIDYETCLKDTLELIQQLIDYKIIYVK</sequence>
<dbReference type="AlphaFoldDB" id="A0A7W8N9B1"/>
<dbReference type="Gene3D" id="1.10.10.1150">
    <property type="entry name" value="Coenzyme PQQ synthesis protein D (PqqD)"/>
    <property type="match status" value="1"/>
</dbReference>
<dbReference type="RefSeq" id="WP_183244117.1">
    <property type="nucleotide sequence ID" value="NZ_JACHEQ010000015.1"/>
</dbReference>
<gene>
    <name evidence="1" type="ORF">HNR43_002397</name>
</gene>
<dbReference type="Proteomes" id="UP000583699">
    <property type="component" value="Unassembled WGS sequence"/>
</dbReference>
<dbReference type="EMBL" id="JACHEQ010000015">
    <property type="protein sequence ID" value="MBB5356413.1"/>
    <property type="molecule type" value="Genomic_DNA"/>
</dbReference>
<evidence type="ECO:0000313" key="2">
    <source>
        <dbReference type="Proteomes" id="UP000583699"/>
    </source>
</evidence>
<keyword evidence="2" id="KW-1185">Reference proteome</keyword>
<proteinExistence type="predicted"/>
<organism evidence="1 2">
    <name type="scientific">Anoxybacillus mongoliensis</name>
    <dbReference type="NCBI Taxonomy" id="452565"/>
    <lineage>
        <taxon>Bacteria</taxon>
        <taxon>Bacillati</taxon>
        <taxon>Bacillota</taxon>
        <taxon>Bacilli</taxon>
        <taxon>Bacillales</taxon>
        <taxon>Anoxybacillaceae</taxon>
        <taxon>Anoxybacillus</taxon>
    </lineage>
</organism>
<protein>
    <recommendedName>
        <fullName evidence="3">PqqD family protein</fullName>
    </recommendedName>
</protein>